<dbReference type="Gene3D" id="1.25.10.10">
    <property type="entry name" value="Leucine-rich Repeat Variant"/>
    <property type="match status" value="1"/>
</dbReference>
<dbReference type="InterPro" id="IPR054570">
    <property type="entry name" value="NCC-H_dom"/>
</dbReference>
<dbReference type="InterPro" id="IPR027417">
    <property type="entry name" value="P-loop_NTPase"/>
</dbReference>
<keyword evidence="3" id="KW-0605">Phycobilisome</keyword>
<gene>
    <name evidence="6" type="ORF">H6G74_04555</name>
</gene>
<accession>A0ABR8FQM2</accession>
<dbReference type="InterPro" id="IPR016024">
    <property type="entry name" value="ARM-type_fold"/>
</dbReference>
<evidence type="ECO:0000313" key="6">
    <source>
        <dbReference type="EMBL" id="MBD2593601.1"/>
    </source>
</evidence>
<comment type="similarity">
    <text evidence="1">Belongs to the CpcE/RpcE/PecE family.</text>
</comment>
<dbReference type="PANTHER" id="PTHR46844">
    <property type="entry name" value="SLR5058 PROTEIN"/>
    <property type="match status" value="1"/>
</dbReference>
<proteinExistence type="inferred from homology"/>
<keyword evidence="7" id="KW-1185">Reference proteome</keyword>
<dbReference type="InterPro" id="IPR007111">
    <property type="entry name" value="NACHT_NTPase"/>
</dbReference>
<dbReference type="Pfam" id="PF22730">
    <property type="entry name" value="NCC-H"/>
    <property type="match status" value="1"/>
</dbReference>
<dbReference type="CDD" id="cd00267">
    <property type="entry name" value="ABC_ATPase"/>
    <property type="match status" value="1"/>
</dbReference>
<keyword evidence="2" id="KW-0042">Antenna complex</keyword>
<evidence type="ECO:0000256" key="3">
    <source>
        <dbReference type="ARBA" id="ARBA00022738"/>
    </source>
</evidence>
<dbReference type="PROSITE" id="PS50837">
    <property type="entry name" value="NACHT"/>
    <property type="match status" value="1"/>
</dbReference>
<sequence length="1146" mass="131958">MRTLLVFDGEIHMGKPSYLRGREDAKILLNALLSFVDDVEESKDIKADWQDDHQLWVRHSTLEGLAELTNSLDVEAIRNALNCLIALGILEDKREATNSRTRTNSKVWRFAVKFPSIDKETNLNCLFRSGGEWDKRREAKKSKPRKVSNPSAAKSHSIDWREVCIAMLKSQQEAARLRRKATEQGFEINVYVPLGLVERQQQQRRQLNEQPDRANVYELTQEVIVKTYEHDAFLQEVIAQQSSGNNKHIAVIGEPGAGKTTLLSTIASFIQNNTQDLPICISLANLQGRTIEEYLLKQWLTDAMKLVKSDVVVTPEIERQLIECFAKERVWLLLDGVDEMGENSPVQALTKINRELTASLRQARVVLTCRLNVWDAQVNNTLTGFNTYKTQEFKPEQIDDFIQQWFERAGDLAKGKTLQDKLKATQHENIRKLVTNPLRLSLLCQTFYLDKQGELPETKAALYQRFTFYFYEWKSELSPELCNSDDLKDELHQALSKLAFAGINSPARFRLRRSLARQEMREELFKLACDVGWLNLVDRVAETDEEVYAFFHPNFQEYFAALKVDDWHEFLNHVPANPTQGTYRIFKPQWKEVILLWFGREDVKNEEKEAFIQILVEFDDKFQNLYWYQAYFLAAVGIKEFNNCRHSAEIVQQVVKWTFGYFDTAKQVWLSFIPLNTKACILLKETIHKQVIIALTELLHFLQDEQIRRKISEKNGTSYDKIKIAEVSLTLLDFCPENSKANEALKELIHNSDDFFVPPFWLRNIEFNAQVEVVRRHVFLNSLHNHQPSEIRKKEISYRPEEIIDLIDLINRTEDSNPKQYEYRLRLEEIVTRNPQAIPPVVEVIKRSLSSNLENDYYPLFKAIECLVKIGSCSSEGISILMDVVSSKSNYGNYAIKEKAIGALGIVGVGNKDVFKFLLNLLHNENMQGLRWNSLGSLGSILSGDMFSLAVSHLRGYLEDSVYHNYRALYVECYLILWHCAQNIAYPDFYQAWHQGNSKEISLNHLELPQRLQAAIKNDPQLSQNIHLICIDTSKFIESDNPAAEIYAEMVNQGCPERASGEANNMSGLKVYFKLLKTDKRVVLVFHPGATNPTGEATYSHAFLNAISKFEGAVCLISDLIPNYSTLKVFTSHQSVDEILEWLRCC</sequence>
<protein>
    <submittedName>
        <fullName evidence="6">NACHT domain-containing protein</fullName>
    </submittedName>
</protein>
<evidence type="ECO:0000256" key="1">
    <source>
        <dbReference type="ARBA" id="ARBA00009299"/>
    </source>
</evidence>
<dbReference type="InterPro" id="IPR054611">
    <property type="entry name" value="NCAB"/>
</dbReference>
<evidence type="ECO:0000256" key="4">
    <source>
        <dbReference type="ARBA" id="ARBA00023239"/>
    </source>
</evidence>
<dbReference type="InterPro" id="IPR011989">
    <property type="entry name" value="ARM-like"/>
</dbReference>
<organism evidence="6 7">
    <name type="scientific">Nostoc spongiaeforme FACHB-130</name>
    <dbReference type="NCBI Taxonomy" id="1357510"/>
    <lineage>
        <taxon>Bacteria</taxon>
        <taxon>Bacillati</taxon>
        <taxon>Cyanobacteriota</taxon>
        <taxon>Cyanophyceae</taxon>
        <taxon>Nostocales</taxon>
        <taxon>Nostocaceae</taxon>
        <taxon>Nostoc</taxon>
    </lineage>
</organism>
<dbReference type="Proteomes" id="UP000603457">
    <property type="component" value="Unassembled WGS sequence"/>
</dbReference>
<evidence type="ECO:0000256" key="2">
    <source>
        <dbReference type="ARBA" id="ARBA00022549"/>
    </source>
</evidence>
<dbReference type="SUPFAM" id="SSF48371">
    <property type="entry name" value="ARM repeat"/>
    <property type="match status" value="1"/>
</dbReference>
<dbReference type="Pfam" id="PF05729">
    <property type="entry name" value="NACHT"/>
    <property type="match status" value="1"/>
</dbReference>
<dbReference type="Gene3D" id="3.40.50.300">
    <property type="entry name" value="P-loop containing nucleotide triphosphate hydrolases"/>
    <property type="match status" value="1"/>
</dbReference>
<dbReference type="EMBL" id="JACJTB010000003">
    <property type="protein sequence ID" value="MBD2593601.1"/>
    <property type="molecule type" value="Genomic_DNA"/>
</dbReference>
<reference evidence="6 7" key="1">
    <citation type="journal article" date="2020" name="ISME J.">
        <title>Comparative genomics reveals insights into cyanobacterial evolution and habitat adaptation.</title>
        <authorList>
            <person name="Chen M.Y."/>
            <person name="Teng W.K."/>
            <person name="Zhao L."/>
            <person name="Hu C.X."/>
            <person name="Zhou Y.K."/>
            <person name="Han B.P."/>
            <person name="Song L.R."/>
            <person name="Shu W.S."/>
        </authorList>
    </citation>
    <scope>NUCLEOTIDE SEQUENCE [LARGE SCALE GENOMIC DNA]</scope>
    <source>
        <strain evidence="6 7">FACHB-130</strain>
    </source>
</reference>
<dbReference type="Pfam" id="PF22724">
    <property type="entry name" value="NCAB1"/>
    <property type="match status" value="1"/>
</dbReference>
<keyword evidence="4" id="KW-0456">Lyase</keyword>
<name>A0ABR8FQM2_9NOSO</name>
<dbReference type="SUPFAM" id="SSF52540">
    <property type="entry name" value="P-loop containing nucleoside triphosphate hydrolases"/>
    <property type="match status" value="1"/>
</dbReference>
<evidence type="ECO:0000313" key="7">
    <source>
        <dbReference type="Proteomes" id="UP000603457"/>
    </source>
</evidence>
<dbReference type="Pfam" id="PF19959">
    <property type="entry name" value="EAD4"/>
    <property type="match status" value="1"/>
</dbReference>
<feature type="domain" description="NACHT" evidence="5">
    <location>
        <begin position="247"/>
        <end position="370"/>
    </location>
</feature>
<dbReference type="PANTHER" id="PTHR46844:SF1">
    <property type="entry name" value="SLR5058 PROTEIN"/>
    <property type="match status" value="1"/>
</dbReference>
<comment type="caution">
    <text evidence="6">The sequence shown here is derived from an EMBL/GenBank/DDBJ whole genome shotgun (WGS) entry which is preliminary data.</text>
</comment>
<evidence type="ECO:0000259" key="5">
    <source>
        <dbReference type="PROSITE" id="PS50837"/>
    </source>
</evidence>
<dbReference type="InterPro" id="IPR045434">
    <property type="entry name" value="EAD4"/>
</dbReference>